<dbReference type="Proteomes" id="UP000014500">
    <property type="component" value="Unassembled WGS sequence"/>
</dbReference>
<sequence>MKTPGNYFSMRERRTRIRHFKILVYKENLQPPIQKTPTFGINMFCSKLSFLLIGILCFLQIQNGLTLNCYECEGEKDCEGSANDCGPPTKDREPFCLKVDGEYVNSGKKIVKKSCTFAPAHHSTKCEDDTSEGLTDLIHFGSMFKPRIGKL</sequence>
<dbReference type="HOGENOM" id="CLU_1733795_0_0_1"/>
<reference evidence="2" key="1">
    <citation type="submission" date="2011-05" db="EMBL/GenBank/DDBJ databases">
        <authorList>
            <person name="Richards S.R."/>
            <person name="Qu J."/>
            <person name="Jiang H."/>
            <person name="Jhangiani S.N."/>
            <person name="Agravi P."/>
            <person name="Goodspeed R."/>
            <person name="Gross S."/>
            <person name="Mandapat C."/>
            <person name="Jackson L."/>
            <person name="Mathew T."/>
            <person name="Pu L."/>
            <person name="Thornton R."/>
            <person name="Saada N."/>
            <person name="Wilczek-Boney K.B."/>
            <person name="Lee S."/>
            <person name="Kovar C."/>
            <person name="Wu Y."/>
            <person name="Scherer S.E."/>
            <person name="Worley K.C."/>
            <person name="Muzny D.M."/>
            <person name="Gibbs R."/>
        </authorList>
    </citation>
    <scope>NUCLEOTIDE SEQUENCE</scope>
    <source>
        <strain evidence="2">Brora</strain>
    </source>
</reference>
<proteinExistence type="predicted"/>
<protein>
    <submittedName>
        <fullName evidence="1">Uncharacterized protein</fullName>
    </submittedName>
</protein>
<dbReference type="EnsemblMetazoa" id="SMAR011514-RA">
    <property type="protein sequence ID" value="SMAR011514-PA"/>
    <property type="gene ID" value="SMAR011514"/>
</dbReference>
<dbReference type="EMBL" id="JH432065">
    <property type="status" value="NOT_ANNOTATED_CDS"/>
    <property type="molecule type" value="Genomic_DNA"/>
</dbReference>
<evidence type="ECO:0000313" key="1">
    <source>
        <dbReference type="EnsemblMetazoa" id="SMAR011514-PA"/>
    </source>
</evidence>
<keyword evidence="2" id="KW-1185">Reference proteome</keyword>
<accession>T1JCK0</accession>
<reference evidence="1" key="2">
    <citation type="submission" date="2015-02" db="UniProtKB">
        <authorList>
            <consortium name="EnsemblMetazoa"/>
        </authorList>
    </citation>
    <scope>IDENTIFICATION</scope>
</reference>
<name>T1JCK0_STRMM</name>
<dbReference type="AlphaFoldDB" id="T1JCK0"/>
<evidence type="ECO:0000313" key="2">
    <source>
        <dbReference type="Proteomes" id="UP000014500"/>
    </source>
</evidence>
<dbReference type="PhylomeDB" id="T1JCK0"/>
<organism evidence="1 2">
    <name type="scientific">Strigamia maritima</name>
    <name type="common">European centipede</name>
    <name type="synonym">Geophilus maritimus</name>
    <dbReference type="NCBI Taxonomy" id="126957"/>
    <lineage>
        <taxon>Eukaryota</taxon>
        <taxon>Metazoa</taxon>
        <taxon>Ecdysozoa</taxon>
        <taxon>Arthropoda</taxon>
        <taxon>Myriapoda</taxon>
        <taxon>Chilopoda</taxon>
        <taxon>Pleurostigmophora</taxon>
        <taxon>Geophilomorpha</taxon>
        <taxon>Linotaeniidae</taxon>
        <taxon>Strigamia</taxon>
    </lineage>
</organism>